<dbReference type="AlphaFoldDB" id="A0A1I6HIQ3"/>
<dbReference type="SUPFAM" id="SSF50182">
    <property type="entry name" value="Sm-like ribonucleoproteins"/>
    <property type="match status" value="1"/>
</dbReference>
<gene>
    <name evidence="7" type="ORF">SAMN04488073_2626</name>
</gene>
<name>A0A1I6HIQ3_9GAMM</name>
<dbReference type="InterPro" id="IPR006685">
    <property type="entry name" value="MscS_channel_2nd"/>
</dbReference>
<dbReference type="Proteomes" id="UP000199290">
    <property type="component" value="Unassembled WGS sequence"/>
</dbReference>
<comment type="subcellular location">
    <subcellularLocation>
        <location evidence="1">Membrane</location>
    </subcellularLocation>
</comment>
<feature type="transmembrane region" description="Helical" evidence="5">
    <location>
        <begin position="56"/>
        <end position="77"/>
    </location>
</feature>
<keyword evidence="3 5" id="KW-1133">Transmembrane helix</keyword>
<protein>
    <submittedName>
        <fullName evidence="7">Mechanosensitive ion channel</fullName>
    </submittedName>
</protein>
<evidence type="ECO:0000256" key="5">
    <source>
        <dbReference type="SAM" id="Phobius"/>
    </source>
</evidence>
<feature type="transmembrane region" description="Helical" evidence="5">
    <location>
        <begin position="83"/>
        <end position="110"/>
    </location>
</feature>
<accession>A0A1I6HIQ3</accession>
<evidence type="ECO:0000313" key="8">
    <source>
        <dbReference type="Proteomes" id="UP000199290"/>
    </source>
</evidence>
<dbReference type="InterPro" id="IPR023408">
    <property type="entry name" value="MscS_beta-dom_sf"/>
</dbReference>
<dbReference type="RefSeq" id="WP_167363248.1">
    <property type="nucleotide sequence ID" value="NZ_FOYV01000002.1"/>
</dbReference>
<organism evidence="7 8">
    <name type="scientific">Marinobacter gudaonensis</name>
    <dbReference type="NCBI Taxonomy" id="375760"/>
    <lineage>
        <taxon>Bacteria</taxon>
        <taxon>Pseudomonadati</taxon>
        <taxon>Pseudomonadota</taxon>
        <taxon>Gammaproteobacteria</taxon>
        <taxon>Pseudomonadales</taxon>
        <taxon>Marinobacteraceae</taxon>
        <taxon>Marinobacter</taxon>
    </lineage>
</organism>
<proteinExistence type="predicted"/>
<evidence type="ECO:0000256" key="2">
    <source>
        <dbReference type="ARBA" id="ARBA00022692"/>
    </source>
</evidence>
<dbReference type="PANTHER" id="PTHR30566:SF27">
    <property type="entry name" value="MECHANOSENSITIVE ION CHANNEL PROTEIN"/>
    <property type="match status" value="1"/>
</dbReference>
<keyword evidence="4 5" id="KW-0472">Membrane</keyword>
<dbReference type="Gene3D" id="2.30.30.60">
    <property type="match status" value="1"/>
</dbReference>
<dbReference type="STRING" id="375760.SAMN04488073_2626"/>
<evidence type="ECO:0000313" key="7">
    <source>
        <dbReference type="EMBL" id="SFR54361.1"/>
    </source>
</evidence>
<dbReference type="Pfam" id="PF00924">
    <property type="entry name" value="MS_channel_2nd"/>
    <property type="match status" value="1"/>
</dbReference>
<reference evidence="8" key="1">
    <citation type="submission" date="2016-10" db="EMBL/GenBank/DDBJ databases">
        <authorList>
            <person name="Varghese N."/>
            <person name="Submissions S."/>
        </authorList>
    </citation>
    <scope>NUCLEOTIDE SEQUENCE [LARGE SCALE GENOMIC DNA]</scope>
    <source>
        <strain evidence="8">CGMCC 1.6294</strain>
    </source>
</reference>
<evidence type="ECO:0000256" key="1">
    <source>
        <dbReference type="ARBA" id="ARBA00004370"/>
    </source>
</evidence>
<sequence>MLEQISLIPENLALPASLLRPLVSTALLILAIIIMRTLTARFIRRSVASSELRGRLLVNFRNGFLLLGVLGVALIWGDQIRSLALSIVAIAVAFVVATKELILCISGAILKSGAGSFNLGDRIQIKDFRGDVIDQTLLATTILEVGPGKTGHQRTGRMIVLPNALFVSEPVINESFTDHWDFHVFTVPFKREDDWQGAQKALLEAANRQCAPYLEAVRKYMKKVGVSRGLEVPSVDPRVTIQAPVASEIHLVVRLPAKSGQRSYIEQAILSEVFSNADFSKKKAGERTEDNGEDDA</sequence>
<feature type="transmembrane region" description="Helical" evidence="5">
    <location>
        <begin position="12"/>
        <end position="35"/>
    </location>
</feature>
<dbReference type="EMBL" id="FOYV01000002">
    <property type="protein sequence ID" value="SFR54361.1"/>
    <property type="molecule type" value="Genomic_DNA"/>
</dbReference>
<dbReference type="GO" id="GO:0008381">
    <property type="term" value="F:mechanosensitive monoatomic ion channel activity"/>
    <property type="evidence" value="ECO:0007669"/>
    <property type="project" value="UniProtKB-ARBA"/>
</dbReference>
<feature type="domain" description="Mechanosensitive ion channel MscS" evidence="6">
    <location>
        <begin position="115"/>
        <end position="173"/>
    </location>
</feature>
<dbReference type="InterPro" id="IPR010920">
    <property type="entry name" value="LSM_dom_sf"/>
</dbReference>
<keyword evidence="8" id="KW-1185">Reference proteome</keyword>
<evidence type="ECO:0000256" key="4">
    <source>
        <dbReference type="ARBA" id="ARBA00023136"/>
    </source>
</evidence>
<dbReference type="GO" id="GO:0016020">
    <property type="term" value="C:membrane"/>
    <property type="evidence" value="ECO:0007669"/>
    <property type="project" value="UniProtKB-SubCell"/>
</dbReference>
<evidence type="ECO:0000256" key="3">
    <source>
        <dbReference type="ARBA" id="ARBA00022989"/>
    </source>
</evidence>
<evidence type="ECO:0000259" key="6">
    <source>
        <dbReference type="Pfam" id="PF00924"/>
    </source>
</evidence>
<keyword evidence="2 5" id="KW-0812">Transmembrane</keyword>
<dbReference type="PANTHER" id="PTHR30566">
    <property type="entry name" value="YNAI-RELATED MECHANOSENSITIVE ION CHANNEL"/>
    <property type="match status" value="1"/>
</dbReference>